<organism evidence="3">
    <name type="scientific">Nippostrongylus brasiliensis</name>
    <name type="common">Rat hookworm</name>
    <dbReference type="NCBI Taxonomy" id="27835"/>
    <lineage>
        <taxon>Eukaryota</taxon>
        <taxon>Metazoa</taxon>
        <taxon>Ecdysozoa</taxon>
        <taxon>Nematoda</taxon>
        <taxon>Chromadorea</taxon>
        <taxon>Rhabditida</taxon>
        <taxon>Rhabditina</taxon>
        <taxon>Rhabditomorpha</taxon>
        <taxon>Strongyloidea</taxon>
        <taxon>Heligmosomidae</taxon>
        <taxon>Nippostrongylus</taxon>
    </lineage>
</organism>
<evidence type="ECO:0000313" key="2">
    <source>
        <dbReference type="Proteomes" id="UP000271162"/>
    </source>
</evidence>
<reference evidence="1 2" key="2">
    <citation type="submission" date="2018-11" db="EMBL/GenBank/DDBJ databases">
        <authorList>
            <consortium name="Pathogen Informatics"/>
        </authorList>
    </citation>
    <scope>NUCLEOTIDE SEQUENCE [LARGE SCALE GENOMIC DNA]</scope>
</reference>
<protein>
    <submittedName>
        <fullName evidence="3">Secreted protein</fullName>
    </submittedName>
</protein>
<reference evidence="3" key="1">
    <citation type="submission" date="2017-02" db="UniProtKB">
        <authorList>
            <consortium name="WormBaseParasite"/>
        </authorList>
    </citation>
    <scope>IDENTIFICATION</scope>
</reference>
<name>A0A0N4XPE0_NIPBR</name>
<gene>
    <name evidence="1" type="ORF">NBR_LOCUS4393</name>
</gene>
<dbReference type="EMBL" id="UYSL01008098">
    <property type="protein sequence ID" value="VDL67982.1"/>
    <property type="molecule type" value="Genomic_DNA"/>
</dbReference>
<accession>A0A0N4XPE0</accession>
<dbReference type="Proteomes" id="UP000271162">
    <property type="component" value="Unassembled WGS sequence"/>
</dbReference>
<keyword evidence="2" id="KW-1185">Reference proteome</keyword>
<evidence type="ECO:0000313" key="1">
    <source>
        <dbReference type="EMBL" id="VDL67982.1"/>
    </source>
</evidence>
<dbReference type="WBParaSite" id="NBR_0000439201-mRNA-1">
    <property type="protein sequence ID" value="NBR_0000439201-mRNA-1"/>
    <property type="gene ID" value="NBR_0000439201"/>
</dbReference>
<dbReference type="OMA" id="ECESYHE"/>
<evidence type="ECO:0000313" key="3">
    <source>
        <dbReference type="WBParaSite" id="NBR_0000439201-mRNA-1"/>
    </source>
</evidence>
<sequence>MCATRRLRRFEEAVKWNNRVDFRIATCLVILLCGWAEAQLSDEECESYHELVTESDYETFVDDCFGKEVLGFMDGVAKKFHARLVGSQSMFNRLFKEAKRVKFQIFVENTDFMAISMPEVTHIEGIQIRNNKKLKAVRLPKAVAYNRAKVGPAAVTVDGNAVLDEQSYTQLKALCPYCDIFKPTRCAALEPVKSSD</sequence>
<dbReference type="AlphaFoldDB" id="A0A0N4XPE0"/>
<proteinExistence type="predicted"/>